<feature type="region of interest" description="Disordered" evidence="1">
    <location>
        <begin position="1"/>
        <end position="63"/>
    </location>
</feature>
<organism evidence="2 3">
    <name type="scientific">Leishmania tarentolae</name>
    <name type="common">Sauroleishmania tarentolae</name>
    <dbReference type="NCBI Taxonomy" id="5689"/>
    <lineage>
        <taxon>Eukaryota</taxon>
        <taxon>Discoba</taxon>
        <taxon>Euglenozoa</taxon>
        <taxon>Kinetoplastea</taxon>
        <taxon>Metakinetoplastina</taxon>
        <taxon>Trypanosomatida</taxon>
        <taxon>Trypanosomatidae</taxon>
        <taxon>Leishmaniinae</taxon>
        <taxon>Leishmania</taxon>
        <taxon>lizard Leishmania</taxon>
    </lineage>
</organism>
<feature type="compositionally biased region" description="Polar residues" evidence="1">
    <location>
        <begin position="268"/>
        <end position="277"/>
    </location>
</feature>
<dbReference type="Proteomes" id="UP000419144">
    <property type="component" value="Unassembled WGS sequence"/>
</dbReference>
<feature type="compositionally biased region" description="Basic and acidic residues" evidence="1">
    <location>
        <begin position="290"/>
        <end position="300"/>
    </location>
</feature>
<feature type="region of interest" description="Disordered" evidence="1">
    <location>
        <begin position="245"/>
        <end position="361"/>
    </location>
</feature>
<proteinExistence type="predicted"/>
<keyword evidence="3" id="KW-1185">Reference proteome</keyword>
<comment type="caution">
    <text evidence="2">The sequence shown here is derived from an EMBL/GenBank/DDBJ whole genome shotgun (WGS) entry which is preliminary data.</text>
</comment>
<evidence type="ECO:0000313" key="3">
    <source>
        <dbReference type="Proteomes" id="UP000419144"/>
    </source>
</evidence>
<protein>
    <submittedName>
        <fullName evidence="2">Uncharacterized protein</fullName>
    </submittedName>
</protein>
<gene>
    <name evidence="2" type="ORF">LtaPh_1309000</name>
</gene>
<feature type="compositionally biased region" description="Acidic residues" evidence="1">
    <location>
        <begin position="316"/>
        <end position="327"/>
    </location>
</feature>
<dbReference type="OrthoDB" id="273456at2759"/>
<evidence type="ECO:0000313" key="2">
    <source>
        <dbReference type="EMBL" id="GET86950.1"/>
    </source>
</evidence>
<feature type="compositionally biased region" description="Basic and acidic residues" evidence="1">
    <location>
        <begin position="328"/>
        <end position="338"/>
    </location>
</feature>
<reference evidence="2" key="1">
    <citation type="submission" date="2019-11" db="EMBL/GenBank/DDBJ databases">
        <title>Leishmania tarentolae CDS.</title>
        <authorList>
            <person name="Goto Y."/>
            <person name="Yamagishi J."/>
        </authorList>
    </citation>
    <scope>NUCLEOTIDE SEQUENCE [LARGE SCALE GENOMIC DNA]</scope>
    <source>
        <strain evidence="2">Parrot Tar II</strain>
    </source>
</reference>
<feature type="compositionally biased region" description="Polar residues" evidence="1">
    <location>
        <begin position="1"/>
        <end position="34"/>
    </location>
</feature>
<accession>A0A640KBB0</accession>
<sequence>MPSRKSSASTQLEGAPSTSRTAHPAKTNTNSSVGTRGKRPQGPRTPVHAKGKTEPAGPGAQAKEADNVGYTVIITNVENDFGKLHKACLPYYCGLRSDYEETLDVERLVHEGGPQSRRLIATMRGCSYAIRCRTETRSAEISFYGPANADFEPMQLVKAPRRPPMPAAGVKSMAAPTASSSAKLAQKNMTVPAEDVSESTALARIGAVEQLALRLRQQHYFEESLPVSVHLPGREADEVLVRTDKDVAPSDADGACVTGVKSEEANGDVQSDDTAMQDSDLPPAEVPASGEKRRRDHEAGNKTGAPSLQRVKTEVPDDEEEGMEEDGATARERGKTAENDVDQSTSNGGRRSQRLKKSKSSTIITQFPRRQKDFVTAVAALSSRVALPRVRRRLRDLPGFLSCWSLYERHLRVVFRDAESLFKAKQLLDQFELEPGLRVSLIFSDPLSRTNAEYVREQENEGVNE</sequence>
<dbReference type="EMBL" id="BLBS01000017">
    <property type="protein sequence ID" value="GET86950.1"/>
    <property type="molecule type" value="Genomic_DNA"/>
</dbReference>
<dbReference type="VEuPathDB" id="TriTrypDB:LtaPh_1309000"/>
<name>A0A640KBB0_LEITA</name>
<evidence type="ECO:0000256" key="1">
    <source>
        <dbReference type="SAM" id="MobiDB-lite"/>
    </source>
</evidence>
<dbReference type="AlphaFoldDB" id="A0A640KBB0"/>